<evidence type="ECO:0000256" key="4">
    <source>
        <dbReference type="ARBA" id="ARBA00023015"/>
    </source>
</evidence>
<dbReference type="InterPro" id="IPR038619">
    <property type="entry name" value="MraZ_sf"/>
</dbReference>
<evidence type="ECO:0000313" key="9">
    <source>
        <dbReference type="EMBL" id="NIY72987.1"/>
    </source>
</evidence>
<dbReference type="RefSeq" id="WP_167638378.1">
    <property type="nucleotide sequence ID" value="NZ_JAATOP010000007.1"/>
</dbReference>
<dbReference type="PROSITE" id="PS51740">
    <property type="entry name" value="SPOVT_ABRB"/>
    <property type="match status" value="2"/>
</dbReference>
<sequence>MIHSFEGEHYQKVDRKGRMSVPADFRRELALGDADAEVRGTVRMKIVYGQHLKEHVAVYPMDEYQRIVEDIYAMPRSKARDQKRLSQLFVTKSLTIEADKDGRVILNKTIRDKLGIEEGEIYFRGGVGNFEMWNAEHFRETVEADIDEWLDEQDEDFDPLELLGGE</sequence>
<dbReference type="PANTHER" id="PTHR34701">
    <property type="entry name" value="TRANSCRIPTIONAL REGULATOR MRAZ"/>
    <property type="match status" value="1"/>
</dbReference>
<dbReference type="GO" id="GO:0051301">
    <property type="term" value="P:cell division"/>
    <property type="evidence" value="ECO:0007669"/>
    <property type="project" value="UniProtKB-KW"/>
</dbReference>
<keyword evidence="9" id="KW-0132">Cell division</keyword>
<dbReference type="Pfam" id="PF02381">
    <property type="entry name" value="MraZ"/>
    <property type="match status" value="1"/>
</dbReference>
<evidence type="ECO:0000256" key="1">
    <source>
        <dbReference type="ARBA" id="ARBA00013860"/>
    </source>
</evidence>
<dbReference type="InterPro" id="IPR007159">
    <property type="entry name" value="SpoVT-AbrB_dom"/>
</dbReference>
<organism evidence="9 10">
    <name type="scientific">Marivivens donghaensis</name>
    <dbReference type="NCBI Taxonomy" id="1699413"/>
    <lineage>
        <taxon>Bacteria</taxon>
        <taxon>Pseudomonadati</taxon>
        <taxon>Pseudomonadota</taxon>
        <taxon>Alphaproteobacteria</taxon>
        <taxon>Rhodobacterales</taxon>
        <taxon>Paracoccaceae</taxon>
        <taxon>Marivivens group</taxon>
        <taxon>Marivivens</taxon>
    </lineage>
</organism>
<dbReference type="Gene3D" id="3.40.1550.20">
    <property type="entry name" value="Transcriptional regulator MraZ domain"/>
    <property type="match status" value="1"/>
</dbReference>
<reference evidence="9 10" key="1">
    <citation type="submission" date="2020-03" db="EMBL/GenBank/DDBJ databases">
        <title>Bacterial isolates of synthetic phycosphere.</title>
        <authorList>
            <person name="Fu H."/>
            <person name="Moran M.A."/>
        </authorList>
    </citation>
    <scope>NUCLEOTIDE SEQUENCE [LARGE SCALE GENOMIC DNA]</scope>
    <source>
        <strain evidence="9 10">HF1</strain>
    </source>
</reference>
<dbReference type="Proteomes" id="UP000709466">
    <property type="component" value="Unassembled WGS sequence"/>
</dbReference>
<comment type="caution">
    <text evidence="9">The sequence shown here is derived from an EMBL/GenBank/DDBJ whole genome shotgun (WGS) entry which is preliminary data.</text>
</comment>
<gene>
    <name evidence="7" type="primary">mraZ</name>
    <name evidence="9" type="ORF">HCZ30_11155</name>
</gene>
<comment type="similarity">
    <text evidence="7">Belongs to the MraZ family.</text>
</comment>
<dbReference type="InterPro" id="IPR020603">
    <property type="entry name" value="MraZ_dom"/>
</dbReference>
<dbReference type="EMBL" id="JAATOP010000007">
    <property type="protein sequence ID" value="NIY72987.1"/>
    <property type="molecule type" value="Genomic_DNA"/>
</dbReference>
<feature type="domain" description="SpoVT-AbrB" evidence="8">
    <location>
        <begin position="8"/>
        <end position="63"/>
    </location>
</feature>
<comment type="subcellular location">
    <subcellularLocation>
        <location evidence="7">Cytoplasm</location>
        <location evidence="7">Nucleoid</location>
    </subcellularLocation>
</comment>
<evidence type="ECO:0000313" key="10">
    <source>
        <dbReference type="Proteomes" id="UP000709466"/>
    </source>
</evidence>
<keyword evidence="9" id="KW-0131">Cell cycle</keyword>
<evidence type="ECO:0000256" key="5">
    <source>
        <dbReference type="ARBA" id="ARBA00023125"/>
    </source>
</evidence>
<dbReference type="PANTHER" id="PTHR34701:SF1">
    <property type="entry name" value="TRANSCRIPTIONAL REGULATOR MRAZ"/>
    <property type="match status" value="1"/>
</dbReference>
<keyword evidence="2 7" id="KW-0963">Cytoplasm</keyword>
<keyword evidence="6 7" id="KW-0804">Transcription</keyword>
<keyword evidence="3" id="KW-0677">Repeat</keyword>
<keyword evidence="4 7" id="KW-0805">Transcription regulation</keyword>
<evidence type="ECO:0000259" key="8">
    <source>
        <dbReference type="PROSITE" id="PS51740"/>
    </source>
</evidence>
<evidence type="ECO:0000256" key="7">
    <source>
        <dbReference type="HAMAP-Rule" id="MF_01008"/>
    </source>
</evidence>
<keyword evidence="10" id="KW-1185">Reference proteome</keyword>
<dbReference type="HAMAP" id="MF_01008">
    <property type="entry name" value="MraZ"/>
    <property type="match status" value="1"/>
</dbReference>
<comment type="subunit">
    <text evidence="7">Forms oligomers.</text>
</comment>
<dbReference type="SUPFAM" id="SSF89447">
    <property type="entry name" value="AbrB/MazE/MraZ-like"/>
    <property type="match status" value="1"/>
</dbReference>
<protein>
    <recommendedName>
        <fullName evidence="1 7">Transcriptional regulator MraZ</fullName>
    </recommendedName>
</protein>
<dbReference type="InterPro" id="IPR037914">
    <property type="entry name" value="SpoVT-AbrB_sf"/>
</dbReference>
<evidence type="ECO:0000256" key="3">
    <source>
        <dbReference type="ARBA" id="ARBA00022737"/>
    </source>
</evidence>
<evidence type="ECO:0000256" key="2">
    <source>
        <dbReference type="ARBA" id="ARBA00022490"/>
    </source>
</evidence>
<dbReference type="InterPro" id="IPR035642">
    <property type="entry name" value="MraZ_N"/>
</dbReference>
<evidence type="ECO:0000256" key="6">
    <source>
        <dbReference type="ARBA" id="ARBA00023163"/>
    </source>
</evidence>
<dbReference type="CDD" id="cd16320">
    <property type="entry name" value="MraZ_N"/>
    <property type="match status" value="1"/>
</dbReference>
<accession>A0ABX0W240</accession>
<proteinExistence type="inferred from homology"/>
<keyword evidence="5 7" id="KW-0238">DNA-binding</keyword>
<name>A0ABX0W240_9RHOB</name>
<dbReference type="InterPro" id="IPR003444">
    <property type="entry name" value="MraZ"/>
</dbReference>
<feature type="domain" description="SpoVT-AbrB" evidence="8">
    <location>
        <begin position="93"/>
        <end position="137"/>
    </location>
</feature>